<dbReference type="Gene3D" id="1.10.10.60">
    <property type="entry name" value="Homeodomain-like"/>
    <property type="match status" value="1"/>
</dbReference>
<keyword evidence="3" id="KW-0804">Transcription</keyword>
<dbReference type="InterPro" id="IPR018060">
    <property type="entry name" value="HTH_AraC"/>
</dbReference>
<dbReference type="GO" id="GO:0003700">
    <property type="term" value="F:DNA-binding transcription factor activity"/>
    <property type="evidence" value="ECO:0007669"/>
    <property type="project" value="InterPro"/>
</dbReference>
<evidence type="ECO:0000313" key="5">
    <source>
        <dbReference type="EMBL" id="TPG71835.1"/>
    </source>
</evidence>
<evidence type="ECO:0000259" key="4">
    <source>
        <dbReference type="PROSITE" id="PS01124"/>
    </source>
</evidence>
<dbReference type="PANTHER" id="PTHR43280">
    <property type="entry name" value="ARAC-FAMILY TRANSCRIPTIONAL REGULATOR"/>
    <property type="match status" value="1"/>
</dbReference>
<dbReference type="PROSITE" id="PS01124">
    <property type="entry name" value="HTH_ARAC_FAMILY_2"/>
    <property type="match status" value="1"/>
</dbReference>
<proteinExistence type="predicted"/>
<feature type="domain" description="HTH araC/xylS-type" evidence="4">
    <location>
        <begin position="1"/>
        <end position="79"/>
    </location>
</feature>
<evidence type="ECO:0000256" key="2">
    <source>
        <dbReference type="ARBA" id="ARBA00023125"/>
    </source>
</evidence>
<dbReference type="Pfam" id="PF12833">
    <property type="entry name" value="HTH_18"/>
    <property type="match status" value="1"/>
</dbReference>
<gene>
    <name evidence="5" type="ORF">EAH73_00855</name>
</gene>
<dbReference type="GO" id="GO:0043565">
    <property type="term" value="F:sequence-specific DNA binding"/>
    <property type="evidence" value="ECO:0007669"/>
    <property type="project" value="InterPro"/>
</dbReference>
<keyword evidence="2" id="KW-0238">DNA-binding</keyword>
<dbReference type="SUPFAM" id="SSF46689">
    <property type="entry name" value="Homeodomain-like"/>
    <property type="match status" value="1"/>
</dbReference>
<dbReference type="SMART" id="SM00342">
    <property type="entry name" value="HTH_ARAC"/>
    <property type="match status" value="1"/>
</dbReference>
<evidence type="ECO:0000313" key="6">
    <source>
        <dbReference type="Proteomes" id="UP000317646"/>
    </source>
</evidence>
<evidence type="ECO:0000256" key="1">
    <source>
        <dbReference type="ARBA" id="ARBA00023015"/>
    </source>
</evidence>
<reference evidence="5 6" key="1">
    <citation type="journal article" date="2019" name="Environ. Microbiol.">
        <title>Species interactions and distinct microbial communities in high Arctic permafrost affected cryosols are associated with the CH4 and CO2 gas fluxes.</title>
        <authorList>
            <person name="Altshuler I."/>
            <person name="Hamel J."/>
            <person name="Turney S."/>
            <person name="Magnuson E."/>
            <person name="Levesque R."/>
            <person name="Greer C."/>
            <person name="Whyte L.G."/>
        </authorList>
    </citation>
    <scope>NUCLEOTIDE SEQUENCE [LARGE SCALE GENOMIC DNA]</scope>
    <source>
        <strain evidence="5 6">S9.2P</strain>
    </source>
</reference>
<organism evidence="5 6">
    <name type="scientific">Hymenobacter nivis</name>
    <dbReference type="NCBI Taxonomy" id="1850093"/>
    <lineage>
        <taxon>Bacteria</taxon>
        <taxon>Pseudomonadati</taxon>
        <taxon>Bacteroidota</taxon>
        <taxon>Cytophagia</taxon>
        <taxon>Cytophagales</taxon>
        <taxon>Hymenobacteraceae</taxon>
        <taxon>Hymenobacter</taxon>
    </lineage>
</organism>
<keyword evidence="6" id="KW-1185">Reference proteome</keyword>
<evidence type="ECO:0000256" key="3">
    <source>
        <dbReference type="ARBA" id="ARBA00023163"/>
    </source>
</evidence>
<keyword evidence="1" id="KW-0805">Transcription regulation</keyword>
<dbReference type="AlphaFoldDB" id="A0A502HDT2"/>
<accession>A0A502HDT2</accession>
<protein>
    <submittedName>
        <fullName evidence="5">AraC family transcriptional regulator</fullName>
    </submittedName>
</protein>
<comment type="caution">
    <text evidence="5">The sequence shown here is derived from an EMBL/GenBank/DDBJ whole genome shotgun (WGS) entry which is preliminary data.</text>
</comment>
<dbReference type="PANTHER" id="PTHR43280:SF2">
    <property type="entry name" value="HTH-TYPE TRANSCRIPTIONAL REGULATOR EXSA"/>
    <property type="match status" value="1"/>
</dbReference>
<dbReference type="Proteomes" id="UP000317646">
    <property type="component" value="Unassembled WGS sequence"/>
</dbReference>
<dbReference type="InterPro" id="IPR009057">
    <property type="entry name" value="Homeodomain-like_sf"/>
</dbReference>
<sequence length="85" mass="9491">MVQQLGMSQMHLHRKAKAVLGTGVTDCIQVLRLTKAQMLLAEGCTIAAVAYRTRFSSPSYFSTACKGRYQMSPSEYKDLHALTRH</sequence>
<dbReference type="EMBL" id="RCYZ01000001">
    <property type="protein sequence ID" value="TPG71835.1"/>
    <property type="molecule type" value="Genomic_DNA"/>
</dbReference>
<name>A0A502HDT2_9BACT</name>